<evidence type="ECO:0000313" key="1">
    <source>
        <dbReference type="EMBL" id="CAD8077167.1"/>
    </source>
</evidence>
<protein>
    <recommendedName>
        <fullName evidence="3">WD40-repeat-containing domain</fullName>
    </recommendedName>
</protein>
<proteinExistence type="predicted"/>
<dbReference type="AlphaFoldDB" id="A0A8S1MAB7"/>
<comment type="caution">
    <text evidence="1">The sequence shown here is derived from an EMBL/GenBank/DDBJ whole genome shotgun (WGS) entry which is preliminary data.</text>
</comment>
<dbReference type="Proteomes" id="UP000692954">
    <property type="component" value="Unassembled WGS sequence"/>
</dbReference>
<dbReference type="OrthoDB" id="290446at2759"/>
<name>A0A8S1MAB7_9CILI</name>
<gene>
    <name evidence="1" type="ORF">PSON_ATCC_30995.1.T0350360</name>
</gene>
<organism evidence="1 2">
    <name type="scientific">Paramecium sonneborni</name>
    <dbReference type="NCBI Taxonomy" id="65129"/>
    <lineage>
        <taxon>Eukaryota</taxon>
        <taxon>Sar</taxon>
        <taxon>Alveolata</taxon>
        <taxon>Ciliophora</taxon>
        <taxon>Intramacronucleata</taxon>
        <taxon>Oligohymenophorea</taxon>
        <taxon>Peniculida</taxon>
        <taxon>Parameciidae</taxon>
        <taxon>Paramecium</taxon>
    </lineage>
</organism>
<evidence type="ECO:0008006" key="3">
    <source>
        <dbReference type="Google" id="ProtNLM"/>
    </source>
</evidence>
<accession>A0A8S1MAB7</accession>
<keyword evidence="2" id="KW-1185">Reference proteome</keyword>
<dbReference type="EMBL" id="CAJJDN010000035">
    <property type="protein sequence ID" value="CAD8077167.1"/>
    <property type="molecule type" value="Genomic_DNA"/>
</dbReference>
<sequence length="422" mass="50308">MIIQQFDKLSLIQEFQTLKEQIVTKFNEYFSKLEKIIEEFSQPINESIKEQIKLINNYESPIERIFQQKVINKAKIQEYLNYIQKCCLNNFDQMDMSLNFIQVEDEIIKIQKEIDILYIEQMQESQKQQTGNLEDVELNIKLPHELIEYEEHFNPQYICITSCIINFKNEFITGGWDGKIVRFDLNEIKQELKLFNNPVKIIKQLRNNCLFIISDQNEYKFLDQSWNMLRDAQLGEMNIINIDEYTQETHHVIKIRVDNGDCYIGNAKNAFLNGFRHLKMEDKIQGNVITTYFDDVIVVDQFDNFGNVLIYSVDSNNHILSTNQFKISEALITKALILNDDQFYFRDTQNKWYLYDTQLESEYDDLINHSNNLVMIKEDKLKINDMEYANKLTKILDMYSNEKYLIVVGYGEQMSFQIFKYI</sequence>
<evidence type="ECO:0000313" key="2">
    <source>
        <dbReference type="Proteomes" id="UP000692954"/>
    </source>
</evidence>
<reference evidence="1" key="1">
    <citation type="submission" date="2021-01" db="EMBL/GenBank/DDBJ databases">
        <authorList>
            <consortium name="Genoscope - CEA"/>
            <person name="William W."/>
        </authorList>
    </citation>
    <scope>NUCLEOTIDE SEQUENCE</scope>
</reference>